<dbReference type="GO" id="GO:0016491">
    <property type="term" value="F:oxidoreductase activity"/>
    <property type="evidence" value="ECO:0007669"/>
    <property type="project" value="UniProtKB-KW"/>
</dbReference>
<dbReference type="Pfam" id="PF01408">
    <property type="entry name" value="GFO_IDH_MocA"/>
    <property type="match status" value="1"/>
</dbReference>
<proteinExistence type="predicted"/>
<dbReference type="SUPFAM" id="SSF51735">
    <property type="entry name" value="NAD(P)-binding Rossmann-fold domains"/>
    <property type="match status" value="1"/>
</dbReference>
<dbReference type="Gene3D" id="3.40.50.720">
    <property type="entry name" value="NAD(P)-binding Rossmann-like Domain"/>
    <property type="match status" value="1"/>
</dbReference>
<sequence>MRAVVIGAGLIAKQHLAALQKCRNVEVVGVCDLSPAKAEAASERFGVSGWFTDHREMLAQTRPDVAHVTTPARTHCRIGTDCLRSGANVLIEKPIATDETELEQILDEAEEAGRWVIEDYNYLFNDDVQAMRRLAASGRMGELRRVEVRLHLGVFGPGSPYLDADAPHPATGEPLGAVSDFITHMAYLAHAFAGRGVADGVSCRRRNDSSPSIDSLVATIDGEACVATLAFDAYAQPDEFRLRVHGSRLVVDANLFEKGLTVTECGESPNPLSPIRGSLSRGAQEVRNAGRSLSRKLSGGPGAYEGLWRLIAGAYESLEAGKAPPISPSHIRSVNRLVAELSQAGGEVCVSS</sequence>
<dbReference type="RefSeq" id="WP_146401745.1">
    <property type="nucleotide sequence ID" value="NZ_SJPQ01000003.1"/>
</dbReference>
<gene>
    <name evidence="2" type="primary">ycjS</name>
    <name evidence="2" type="ORF">Mal64_30700</name>
</gene>
<organism evidence="2 3">
    <name type="scientific">Pseudobythopirellula maris</name>
    <dbReference type="NCBI Taxonomy" id="2527991"/>
    <lineage>
        <taxon>Bacteria</taxon>
        <taxon>Pseudomonadati</taxon>
        <taxon>Planctomycetota</taxon>
        <taxon>Planctomycetia</taxon>
        <taxon>Pirellulales</taxon>
        <taxon>Lacipirellulaceae</taxon>
        <taxon>Pseudobythopirellula</taxon>
    </lineage>
</organism>
<comment type="caution">
    <text evidence="2">The sequence shown here is derived from an EMBL/GenBank/DDBJ whole genome shotgun (WGS) entry which is preliminary data.</text>
</comment>
<name>A0A5C5ZJJ0_9BACT</name>
<evidence type="ECO:0000313" key="2">
    <source>
        <dbReference type="EMBL" id="TWT87529.1"/>
    </source>
</evidence>
<dbReference type="EC" id="1.-.-.-" evidence="2"/>
<feature type="domain" description="Gfo/Idh/MocA-like oxidoreductase N-terminal" evidence="1">
    <location>
        <begin position="2"/>
        <end position="118"/>
    </location>
</feature>
<protein>
    <submittedName>
        <fullName evidence="2">Putative oxidoreductase YcjS</fullName>
        <ecNumber evidence="2">1.-.-.-</ecNumber>
    </submittedName>
</protein>
<keyword evidence="3" id="KW-1185">Reference proteome</keyword>
<dbReference type="OrthoDB" id="251184at2"/>
<dbReference type="InterPro" id="IPR000683">
    <property type="entry name" value="Gfo/Idh/MocA-like_OxRdtase_N"/>
</dbReference>
<keyword evidence="2" id="KW-0560">Oxidoreductase</keyword>
<evidence type="ECO:0000313" key="3">
    <source>
        <dbReference type="Proteomes" id="UP000315440"/>
    </source>
</evidence>
<evidence type="ECO:0000259" key="1">
    <source>
        <dbReference type="Pfam" id="PF01408"/>
    </source>
</evidence>
<dbReference type="Gene3D" id="3.30.360.10">
    <property type="entry name" value="Dihydrodipicolinate Reductase, domain 2"/>
    <property type="match status" value="1"/>
</dbReference>
<reference evidence="2 3" key="1">
    <citation type="submission" date="2019-02" db="EMBL/GenBank/DDBJ databases">
        <title>Deep-cultivation of Planctomycetes and their phenomic and genomic characterization uncovers novel biology.</title>
        <authorList>
            <person name="Wiegand S."/>
            <person name="Jogler M."/>
            <person name="Boedeker C."/>
            <person name="Pinto D."/>
            <person name="Vollmers J."/>
            <person name="Rivas-Marin E."/>
            <person name="Kohn T."/>
            <person name="Peeters S.H."/>
            <person name="Heuer A."/>
            <person name="Rast P."/>
            <person name="Oberbeckmann S."/>
            <person name="Bunk B."/>
            <person name="Jeske O."/>
            <person name="Meyerdierks A."/>
            <person name="Storesund J.E."/>
            <person name="Kallscheuer N."/>
            <person name="Luecker S."/>
            <person name="Lage O.M."/>
            <person name="Pohl T."/>
            <person name="Merkel B.J."/>
            <person name="Hornburger P."/>
            <person name="Mueller R.-W."/>
            <person name="Bruemmer F."/>
            <person name="Labrenz M."/>
            <person name="Spormann A.M."/>
            <person name="Op Den Camp H."/>
            <person name="Overmann J."/>
            <person name="Amann R."/>
            <person name="Jetten M.S.M."/>
            <person name="Mascher T."/>
            <person name="Medema M.H."/>
            <person name="Devos D.P."/>
            <person name="Kaster A.-K."/>
            <person name="Ovreas L."/>
            <person name="Rohde M."/>
            <person name="Galperin M.Y."/>
            <person name="Jogler C."/>
        </authorList>
    </citation>
    <scope>NUCLEOTIDE SEQUENCE [LARGE SCALE GENOMIC DNA]</scope>
    <source>
        <strain evidence="2 3">Mal64</strain>
    </source>
</reference>
<dbReference type="PANTHER" id="PTHR43377:SF1">
    <property type="entry name" value="BILIVERDIN REDUCTASE A"/>
    <property type="match status" value="1"/>
</dbReference>
<dbReference type="GO" id="GO:0000166">
    <property type="term" value="F:nucleotide binding"/>
    <property type="evidence" value="ECO:0007669"/>
    <property type="project" value="InterPro"/>
</dbReference>
<dbReference type="EMBL" id="SJPQ01000003">
    <property type="protein sequence ID" value="TWT87529.1"/>
    <property type="molecule type" value="Genomic_DNA"/>
</dbReference>
<dbReference type="PANTHER" id="PTHR43377">
    <property type="entry name" value="BILIVERDIN REDUCTASE A"/>
    <property type="match status" value="1"/>
</dbReference>
<dbReference type="SUPFAM" id="SSF55347">
    <property type="entry name" value="Glyceraldehyde-3-phosphate dehydrogenase-like, C-terminal domain"/>
    <property type="match status" value="1"/>
</dbReference>
<accession>A0A5C5ZJJ0</accession>
<dbReference type="InterPro" id="IPR036291">
    <property type="entry name" value="NAD(P)-bd_dom_sf"/>
</dbReference>
<dbReference type="InterPro" id="IPR051450">
    <property type="entry name" value="Gfo/Idh/MocA_Oxidoreductases"/>
</dbReference>
<dbReference type="AlphaFoldDB" id="A0A5C5ZJJ0"/>
<dbReference type="Proteomes" id="UP000315440">
    <property type="component" value="Unassembled WGS sequence"/>
</dbReference>